<protein>
    <submittedName>
        <fullName evidence="6">Zinc finger miz domain-containing protein</fullName>
    </submittedName>
</protein>
<dbReference type="PANTHER" id="PTHR10782:SF4">
    <property type="entry name" value="TONALLI, ISOFORM E"/>
    <property type="match status" value="1"/>
</dbReference>
<dbReference type="CDD" id="cd16650">
    <property type="entry name" value="SP-RING_PIAS-like"/>
    <property type="match status" value="1"/>
</dbReference>
<keyword evidence="7" id="KW-1185">Reference proteome</keyword>
<evidence type="ECO:0000313" key="7">
    <source>
        <dbReference type="Proteomes" id="UP001150062"/>
    </source>
</evidence>
<evidence type="ECO:0000259" key="5">
    <source>
        <dbReference type="PROSITE" id="PS51044"/>
    </source>
</evidence>
<accession>A0ABQ8Y338</accession>
<dbReference type="PANTHER" id="PTHR10782">
    <property type="entry name" value="ZINC FINGER MIZ DOMAIN-CONTAINING PROTEIN"/>
    <property type="match status" value="1"/>
</dbReference>
<dbReference type="PROSITE" id="PS51044">
    <property type="entry name" value="ZF_SP_RING"/>
    <property type="match status" value="1"/>
</dbReference>
<evidence type="ECO:0000313" key="6">
    <source>
        <dbReference type="EMBL" id="KAJ6239025.1"/>
    </source>
</evidence>
<dbReference type="EMBL" id="JAOAOG010000231">
    <property type="protein sequence ID" value="KAJ6239025.1"/>
    <property type="molecule type" value="Genomic_DNA"/>
</dbReference>
<dbReference type="SUPFAM" id="SSF57850">
    <property type="entry name" value="RING/U-box"/>
    <property type="match status" value="1"/>
</dbReference>
<evidence type="ECO:0000256" key="3">
    <source>
        <dbReference type="ARBA" id="ARBA00022833"/>
    </source>
</evidence>
<comment type="caution">
    <text evidence="6">The sequence shown here is derived from an EMBL/GenBank/DDBJ whole genome shotgun (WGS) entry which is preliminary data.</text>
</comment>
<name>A0ABQ8Y338_9EUKA</name>
<keyword evidence="1" id="KW-0479">Metal-binding</keyword>
<sequence length="473" mass="55023">MNKTNNYDKKYEQILNSKIGKLGNNDKGKLYRHLKSYYHDNKKVNYRAITKILFGESLFLRPQYPPLIGPGIVSDQKSLQFIVPNKRVEQIKNESTSPLSHFVLRFLNNEESQSEEEFKGKKTEKEKVKEKEKEKENKFINFTINDKHFQNSIQNPFLIDLKLFDRETNIINFETKKKNFQIVVVFQHMCKIDLNTIVSAIVQRKTIPAEQIKLLLPKYIESSTKNTKAKTNTSTSTNFHKPQKKFQIVSMKCPLSRQPIKVPARSKKCSHLQCFDLGNFLLHSENTQTWRCPICRQQAKLEDLLIDGYLKNAFEKNRLYGEGKIQIFSDGKYNVINTNPEKIQFSLQQNSIFRIQSNSMHRNVPQSKNVGLNMNMNMSMSMKTNMKMKMNTNTNISNNDTGNGRKRDLLKILPAQKDLTTSSFNAIQQQQKKKNQKFGIRPNQQNQIESTIFALRKLSNCKSFQSSVLTIKK</sequence>
<evidence type="ECO:0000256" key="4">
    <source>
        <dbReference type="PROSITE-ProRule" id="PRU00452"/>
    </source>
</evidence>
<dbReference type="Pfam" id="PF02891">
    <property type="entry name" value="zf-MIZ"/>
    <property type="match status" value="1"/>
</dbReference>
<organism evidence="6 7">
    <name type="scientific">Anaeramoeba flamelloides</name>
    <dbReference type="NCBI Taxonomy" id="1746091"/>
    <lineage>
        <taxon>Eukaryota</taxon>
        <taxon>Metamonada</taxon>
        <taxon>Anaeramoebidae</taxon>
        <taxon>Anaeramoeba</taxon>
    </lineage>
</organism>
<dbReference type="Proteomes" id="UP001150062">
    <property type="component" value="Unassembled WGS sequence"/>
</dbReference>
<evidence type="ECO:0000256" key="1">
    <source>
        <dbReference type="ARBA" id="ARBA00022723"/>
    </source>
</evidence>
<keyword evidence="2 4" id="KW-0863">Zinc-finger</keyword>
<dbReference type="InterPro" id="IPR013083">
    <property type="entry name" value="Znf_RING/FYVE/PHD"/>
</dbReference>
<dbReference type="Gene3D" id="3.30.40.10">
    <property type="entry name" value="Zinc/RING finger domain, C3HC4 (zinc finger)"/>
    <property type="match status" value="1"/>
</dbReference>
<feature type="domain" description="SP-RING-type" evidence="5">
    <location>
        <begin position="234"/>
        <end position="319"/>
    </location>
</feature>
<dbReference type="InterPro" id="IPR004181">
    <property type="entry name" value="Znf_MIZ"/>
</dbReference>
<reference evidence="6" key="1">
    <citation type="submission" date="2022-08" db="EMBL/GenBank/DDBJ databases">
        <title>Novel sulfate-reducing endosymbionts in the free-living metamonad Anaeramoeba.</title>
        <authorList>
            <person name="Jerlstrom-Hultqvist J."/>
            <person name="Cepicka I."/>
            <person name="Gallot-Lavallee L."/>
            <person name="Salas-Leiva D."/>
            <person name="Curtis B.A."/>
            <person name="Zahonova K."/>
            <person name="Pipaliya S."/>
            <person name="Dacks J."/>
            <person name="Roger A.J."/>
        </authorList>
    </citation>
    <scope>NUCLEOTIDE SEQUENCE</scope>
    <source>
        <strain evidence="6">Schooner1</strain>
    </source>
</reference>
<gene>
    <name evidence="6" type="ORF">M0813_25608</name>
</gene>
<evidence type="ECO:0000256" key="2">
    <source>
        <dbReference type="ARBA" id="ARBA00022771"/>
    </source>
</evidence>
<keyword evidence="3" id="KW-0862">Zinc</keyword>
<proteinExistence type="predicted"/>